<accession>A0ABN1FAD6</accession>
<reference evidence="3 4" key="1">
    <citation type="journal article" date="2019" name="Int. J. Syst. Evol. Microbiol.">
        <title>The Global Catalogue of Microorganisms (GCM) 10K type strain sequencing project: providing services to taxonomists for standard genome sequencing and annotation.</title>
        <authorList>
            <consortium name="The Broad Institute Genomics Platform"/>
            <consortium name="The Broad Institute Genome Sequencing Center for Infectious Disease"/>
            <person name="Wu L."/>
            <person name="Ma J."/>
        </authorList>
    </citation>
    <scope>NUCLEOTIDE SEQUENCE [LARGE SCALE GENOMIC DNA]</scope>
    <source>
        <strain evidence="3 4">JCM 15089</strain>
    </source>
</reference>
<dbReference type="PROSITE" id="PS50175">
    <property type="entry name" value="ASP_PROT_RETROV"/>
    <property type="match status" value="1"/>
</dbReference>
<dbReference type="PROSITE" id="PS00141">
    <property type="entry name" value="ASP_PROTEASE"/>
    <property type="match status" value="1"/>
</dbReference>
<evidence type="ECO:0000313" key="3">
    <source>
        <dbReference type="EMBL" id="GAA0586412.1"/>
    </source>
</evidence>
<dbReference type="Pfam" id="PF13650">
    <property type="entry name" value="Asp_protease_2"/>
    <property type="match status" value="2"/>
</dbReference>
<evidence type="ECO:0000256" key="1">
    <source>
        <dbReference type="ARBA" id="ARBA00022801"/>
    </source>
</evidence>
<dbReference type="RefSeq" id="WP_166937260.1">
    <property type="nucleotide sequence ID" value="NZ_BAAADD010000012.1"/>
</dbReference>
<sequence>MDRLSRARAFSRRTFLGTGVAAVAAGPALAEEECKLLRLAILDMIPFGGLVVVECAIEDRKLHMLVDTGGWLTCFTEAIAAELKLPVDLRPEEGIVMYGGLPLRRFVNIAGFRIGRMRAPPLPYPLMPPGHLPEGVDGLLAPDFLANFDLDFDFGGKKLSLFSKNHCDGKAGYWAASPIEPIDILRDDDGAHIWTHVNVDGEDLKALIDTGASSTVMSMDTARYKFGIRRDDPRLSDDTRYEKLKDTKRFPFKQMTFGNVRVDNPDIVLVPDNVAQMGPNGPSLILGLSVMHHLHMYIAYREKKLYVTGADEKA</sequence>
<dbReference type="EMBL" id="BAAADD010000012">
    <property type="protein sequence ID" value="GAA0586412.1"/>
    <property type="molecule type" value="Genomic_DNA"/>
</dbReference>
<dbReference type="Gene3D" id="2.40.70.10">
    <property type="entry name" value="Acid Proteases"/>
    <property type="match status" value="2"/>
</dbReference>
<evidence type="ECO:0000259" key="2">
    <source>
        <dbReference type="PROSITE" id="PS50175"/>
    </source>
</evidence>
<dbReference type="Proteomes" id="UP001499951">
    <property type="component" value="Unassembled WGS sequence"/>
</dbReference>
<organism evidence="3 4">
    <name type="scientific">Rhizomicrobium electricum</name>
    <dbReference type="NCBI Taxonomy" id="480070"/>
    <lineage>
        <taxon>Bacteria</taxon>
        <taxon>Pseudomonadati</taxon>
        <taxon>Pseudomonadota</taxon>
        <taxon>Alphaproteobacteria</taxon>
        <taxon>Micropepsales</taxon>
        <taxon>Micropepsaceae</taxon>
        <taxon>Rhizomicrobium</taxon>
    </lineage>
</organism>
<proteinExistence type="predicted"/>
<gene>
    <name evidence="3" type="ORF">GCM10008942_39260</name>
</gene>
<keyword evidence="1" id="KW-0378">Hydrolase</keyword>
<dbReference type="InterPro" id="IPR001995">
    <property type="entry name" value="Peptidase_A2_cat"/>
</dbReference>
<name>A0ABN1FAD6_9PROT</name>
<feature type="domain" description="Peptidase A2" evidence="2">
    <location>
        <begin position="204"/>
        <end position="218"/>
    </location>
</feature>
<dbReference type="InterPro" id="IPR021109">
    <property type="entry name" value="Peptidase_aspartic_dom_sf"/>
</dbReference>
<dbReference type="SUPFAM" id="SSF50630">
    <property type="entry name" value="Acid proteases"/>
    <property type="match status" value="2"/>
</dbReference>
<comment type="caution">
    <text evidence="3">The sequence shown here is derived from an EMBL/GenBank/DDBJ whole genome shotgun (WGS) entry which is preliminary data.</text>
</comment>
<keyword evidence="4" id="KW-1185">Reference proteome</keyword>
<protein>
    <recommendedName>
        <fullName evidence="2">Peptidase A2 domain-containing protein</fullName>
    </recommendedName>
</protein>
<evidence type="ECO:0000313" key="4">
    <source>
        <dbReference type="Proteomes" id="UP001499951"/>
    </source>
</evidence>
<dbReference type="InterPro" id="IPR001969">
    <property type="entry name" value="Aspartic_peptidase_AS"/>
</dbReference>